<accession>A0AAD1MW32</accession>
<name>A0AAD1MW32_9MYCO</name>
<dbReference type="PANTHER" id="PTHR43546">
    <property type="entry name" value="UPF0173 METAL-DEPENDENT HYDROLASE MJ1163-RELATED"/>
    <property type="match status" value="1"/>
</dbReference>
<evidence type="ECO:0000313" key="3">
    <source>
        <dbReference type="EMBL" id="BBY18057.1"/>
    </source>
</evidence>
<reference evidence="3 4" key="1">
    <citation type="journal article" date="2019" name="Emerg. Microbes Infect.">
        <title>Comprehensive subspecies identification of 175 nontuberculous mycobacteria species based on 7547 genomic profiles.</title>
        <authorList>
            <person name="Matsumoto Y."/>
            <person name="Kinjo T."/>
            <person name="Motooka D."/>
            <person name="Nabeya D."/>
            <person name="Jung N."/>
            <person name="Uechi K."/>
            <person name="Horii T."/>
            <person name="Iida T."/>
            <person name="Fujita J."/>
            <person name="Nakamura S."/>
        </authorList>
    </citation>
    <scope>NUCLEOTIDE SEQUENCE [LARGE SCALE GENOMIC DNA]</scope>
    <source>
        <strain evidence="3 4">JCM 17423</strain>
    </source>
</reference>
<dbReference type="Proteomes" id="UP000466607">
    <property type="component" value="Chromosome"/>
</dbReference>
<proteinExistence type="predicted"/>
<organism evidence="3 4">
    <name type="scientific">Mycolicibacterium litorale</name>
    <dbReference type="NCBI Taxonomy" id="758802"/>
    <lineage>
        <taxon>Bacteria</taxon>
        <taxon>Bacillati</taxon>
        <taxon>Actinomycetota</taxon>
        <taxon>Actinomycetes</taxon>
        <taxon>Mycobacteriales</taxon>
        <taxon>Mycobacteriaceae</taxon>
        <taxon>Mycolicibacterium</taxon>
    </lineage>
</organism>
<sequence>MDAVPIDPTRHTFAVGVVGGPTVVIDYGGTRFVTDPTFDEPRDFGNMAKLEPPAVPAAGLGPVDAVLLSHDDHHDNLDVAGRQWATTAVPLIVTGPGAATRLGAPALGLPTWDSTEVARADGAGRITVTAAPAVHGPLDGTRDASGHVNAEVTGFVLRAAGLPTVYVSGDNASLAPVVEIARRFPDIDVAVLFAGASRLPTKNQGRPLTLTGPRAADVAAALGVSRVVIAHIAGWSIYSEDFSDVRTAFDEAGIADRIVSSGAGFWSLL</sequence>
<feature type="domain" description="Metallo-beta-lactamase" evidence="2">
    <location>
        <begin position="30"/>
        <end position="232"/>
    </location>
</feature>
<gene>
    <name evidence="3" type="ORF">MLIT_36490</name>
</gene>
<dbReference type="GO" id="GO:0016787">
    <property type="term" value="F:hydrolase activity"/>
    <property type="evidence" value="ECO:0007669"/>
    <property type="project" value="UniProtKB-KW"/>
</dbReference>
<keyword evidence="4" id="KW-1185">Reference proteome</keyword>
<evidence type="ECO:0000259" key="2">
    <source>
        <dbReference type="Pfam" id="PF12706"/>
    </source>
</evidence>
<dbReference type="SUPFAM" id="SSF56281">
    <property type="entry name" value="Metallo-hydrolase/oxidoreductase"/>
    <property type="match status" value="1"/>
</dbReference>
<dbReference type="InterPro" id="IPR036866">
    <property type="entry name" value="RibonucZ/Hydroxyglut_hydro"/>
</dbReference>
<protein>
    <recommendedName>
        <fullName evidence="2">Metallo-beta-lactamase domain-containing protein</fullName>
    </recommendedName>
</protein>
<dbReference type="PANTHER" id="PTHR43546:SF9">
    <property type="entry name" value="L-ASCORBATE-6-PHOSPHATE LACTONASE ULAG-RELATED"/>
    <property type="match status" value="1"/>
</dbReference>
<dbReference type="Pfam" id="PF12706">
    <property type="entry name" value="Lactamase_B_2"/>
    <property type="match status" value="1"/>
</dbReference>
<keyword evidence="1" id="KW-0378">Hydrolase</keyword>
<evidence type="ECO:0000256" key="1">
    <source>
        <dbReference type="ARBA" id="ARBA00022801"/>
    </source>
</evidence>
<dbReference type="InterPro" id="IPR001279">
    <property type="entry name" value="Metallo-B-lactamas"/>
</dbReference>
<dbReference type="RefSeq" id="WP_134057738.1">
    <property type="nucleotide sequence ID" value="NZ_AP022586.1"/>
</dbReference>
<evidence type="ECO:0000313" key="4">
    <source>
        <dbReference type="Proteomes" id="UP000466607"/>
    </source>
</evidence>
<dbReference type="AlphaFoldDB" id="A0AAD1MW32"/>
<dbReference type="InterPro" id="IPR050114">
    <property type="entry name" value="UPF0173_UPF0282_UlaG_hydrolase"/>
</dbReference>
<dbReference type="Gene3D" id="3.60.15.10">
    <property type="entry name" value="Ribonuclease Z/Hydroxyacylglutathione hydrolase-like"/>
    <property type="match status" value="1"/>
</dbReference>
<dbReference type="EMBL" id="AP022586">
    <property type="protein sequence ID" value="BBY18057.1"/>
    <property type="molecule type" value="Genomic_DNA"/>
</dbReference>